<sequence>MLQLQHNNGEKYLQLQHTISDLSLKQQMIYTALPYLARLNPSVFLSGFGDHTAVLVASLMLRVSETNLSRVVIVASFIPPPCDPLDSIGKAKGKNYSETLLAEEETLDLFGVVEKLNQRTETEDRSQVVVLILLRSDMQVMVRRRPSFVLAAARANGDVSHGSTSCPVPLTVPAEVTWLAHVVVVVVTEFGVCAFAPRTWKYLVRFLEILELIGDKISDAAFGGSLRWDNV</sequence>
<comment type="caution">
    <text evidence="1">The sequence shown here is derived from an EMBL/GenBank/DDBJ whole genome shotgun (WGS) entry which is preliminary data.</text>
</comment>
<accession>A0ABQ7L181</accession>
<name>A0ABQ7L181_BRACM</name>
<dbReference type="EMBL" id="JADBGQ010000009">
    <property type="protein sequence ID" value="KAG5380298.1"/>
    <property type="molecule type" value="Genomic_DNA"/>
</dbReference>
<keyword evidence="2" id="KW-1185">Reference proteome</keyword>
<reference evidence="1 2" key="1">
    <citation type="submission" date="2021-03" db="EMBL/GenBank/DDBJ databases">
        <authorList>
            <person name="King G.J."/>
            <person name="Bancroft I."/>
            <person name="Baten A."/>
            <person name="Bloomfield J."/>
            <person name="Borpatragohain P."/>
            <person name="He Z."/>
            <person name="Irish N."/>
            <person name="Irwin J."/>
            <person name="Liu K."/>
            <person name="Mauleon R.P."/>
            <person name="Moore J."/>
            <person name="Morris R."/>
            <person name="Ostergaard L."/>
            <person name="Wang B."/>
            <person name="Wells R."/>
        </authorList>
    </citation>
    <scope>NUCLEOTIDE SEQUENCE [LARGE SCALE GENOMIC DNA]</scope>
    <source>
        <strain evidence="1">R-o-18</strain>
        <tissue evidence="1">Leaf</tissue>
    </source>
</reference>
<gene>
    <name evidence="1" type="primary">A07g507540.1_BraROA</name>
    <name evidence="1" type="ORF">IGI04_028140</name>
</gene>
<proteinExistence type="predicted"/>
<evidence type="ECO:0000313" key="1">
    <source>
        <dbReference type="EMBL" id="KAG5380298.1"/>
    </source>
</evidence>
<evidence type="ECO:0000313" key="2">
    <source>
        <dbReference type="Proteomes" id="UP000823674"/>
    </source>
</evidence>
<protein>
    <submittedName>
        <fullName evidence="1">Uncharacterized protein</fullName>
    </submittedName>
</protein>
<dbReference type="Proteomes" id="UP000823674">
    <property type="component" value="Chromosome A07"/>
</dbReference>
<organism evidence="1 2">
    <name type="scientific">Brassica rapa subsp. trilocularis</name>
    <dbReference type="NCBI Taxonomy" id="1813537"/>
    <lineage>
        <taxon>Eukaryota</taxon>
        <taxon>Viridiplantae</taxon>
        <taxon>Streptophyta</taxon>
        <taxon>Embryophyta</taxon>
        <taxon>Tracheophyta</taxon>
        <taxon>Spermatophyta</taxon>
        <taxon>Magnoliopsida</taxon>
        <taxon>eudicotyledons</taxon>
        <taxon>Gunneridae</taxon>
        <taxon>Pentapetalae</taxon>
        <taxon>rosids</taxon>
        <taxon>malvids</taxon>
        <taxon>Brassicales</taxon>
        <taxon>Brassicaceae</taxon>
        <taxon>Brassiceae</taxon>
        <taxon>Brassica</taxon>
    </lineage>
</organism>